<evidence type="ECO:0000313" key="1">
    <source>
        <dbReference type="EMBL" id="KAG0585022.1"/>
    </source>
</evidence>
<dbReference type="AlphaFoldDB" id="A0A8T0IPA2"/>
<comment type="caution">
    <text evidence="1">The sequence shown here is derived from an EMBL/GenBank/DDBJ whole genome shotgun (WGS) entry which is preliminary data.</text>
</comment>
<reference evidence="1" key="1">
    <citation type="submission" date="2020-06" db="EMBL/GenBank/DDBJ databases">
        <title>WGS assembly of Ceratodon purpureus strain R40.</title>
        <authorList>
            <person name="Carey S.B."/>
            <person name="Jenkins J."/>
            <person name="Shu S."/>
            <person name="Lovell J.T."/>
            <person name="Sreedasyam A."/>
            <person name="Maumus F."/>
            <person name="Tiley G.P."/>
            <person name="Fernandez-Pozo N."/>
            <person name="Barry K."/>
            <person name="Chen C."/>
            <person name="Wang M."/>
            <person name="Lipzen A."/>
            <person name="Daum C."/>
            <person name="Saski C.A."/>
            <person name="Payton A.C."/>
            <person name="Mcbreen J.C."/>
            <person name="Conrad R.E."/>
            <person name="Kollar L.M."/>
            <person name="Olsson S."/>
            <person name="Huttunen S."/>
            <person name="Landis J.B."/>
            <person name="Wickett N.J."/>
            <person name="Johnson M.G."/>
            <person name="Rensing S.A."/>
            <person name="Grimwood J."/>
            <person name="Schmutz J."/>
            <person name="Mcdaniel S.F."/>
        </authorList>
    </citation>
    <scope>NUCLEOTIDE SEQUENCE</scope>
    <source>
        <strain evidence="1">R40</strain>
    </source>
</reference>
<proteinExistence type="predicted"/>
<dbReference type="EMBL" id="CM026423">
    <property type="protein sequence ID" value="KAG0585022.1"/>
    <property type="molecule type" value="Genomic_DNA"/>
</dbReference>
<gene>
    <name evidence="1" type="ORF">KC19_3G251600</name>
</gene>
<name>A0A8T0IPA2_CERPU</name>
<dbReference type="Proteomes" id="UP000822688">
    <property type="component" value="Chromosome 3"/>
</dbReference>
<organism evidence="1 2">
    <name type="scientific">Ceratodon purpureus</name>
    <name type="common">Fire moss</name>
    <name type="synonym">Dicranum purpureum</name>
    <dbReference type="NCBI Taxonomy" id="3225"/>
    <lineage>
        <taxon>Eukaryota</taxon>
        <taxon>Viridiplantae</taxon>
        <taxon>Streptophyta</taxon>
        <taxon>Embryophyta</taxon>
        <taxon>Bryophyta</taxon>
        <taxon>Bryophytina</taxon>
        <taxon>Bryopsida</taxon>
        <taxon>Dicranidae</taxon>
        <taxon>Pseudoditrichales</taxon>
        <taxon>Ditrichaceae</taxon>
        <taxon>Ceratodon</taxon>
    </lineage>
</organism>
<accession>A0A8T0IPA2</accession>
<protein>
    <submittedName>
        <fullName evidence="1">Uncharacterized protein</fullName>
    </submittedName>
</protein>
<keyword evidence="2" id="KW-1185">Reference proteome</keyword>
<evidence type="ECO:0000313" key="2">
    <source>
        <dbReference type="Proteomes" id="UP000822688"/>
    </source>
</evidence>
<sequence length="110" mass="12475">MAAVFLFNASESPTSLVRIPVTVSVNAFFQSCILTTNEVLRHAGRRKNRASSASRRSNIGKWTVRCLEILFVFIAWRSKRHFVALVELIFLSTLHVFLRDLLTGQRATLP</sequence>